<proteinExistence type="inferred from homology"/>
<sequence length="385" mass="41813">MDKQEKIKVLTDLIAINSVNGNEVAVAKYLATFLAKYGILAKVDCFGDNRANLVAEFGEHKTQQVFCLTGHQDTVAVADKSQWHSNPFQAKITGDRLYGRGSADMKSGLAAEAIVLAELAEQKKTIPGVLRLVATAGEEFGTPGAYRLAKQGLIDDVQAMIVGEPTDGQIVYAHAGTINYQIKSYGKAVHSSAPEAGINAISGLVAYINAEPKLFADDPGDSDLGKVKHSITIVKGGSQINIIPDQAELFGNIRPTPAFSNEKVIAVIKDQLAIINQQTKFKLEFSLLHNFYPVKTDPQTDFVQQSAAISASHFPCQPIKLTTINGATDASVFVERNPQIKTIVLGPAAWKNAHQIDEYTTISSFLAMTNIYQEIVQNYFKTENK</sequence>
<keyword evidence="9" id="KW-0457">Lysine biosynthesis</keyword>
<name>A0A3S6QUB8_9LACO</name>
<evidence type="ECO:0000256" key="9">
    <source>
        <dbReference type="ARBA" id="ARBA00023154"/>
    </source>
</evidence>
<keyword evidence="6" id="KW-0378">Hydrolase</keyword>
<dbReference type="Gene3D" id="3.30.70.360">
    <property type="match status" value="1"/>
</dbReference>
<dbReference type="AlphaFoldDB" id="A0A3S6QUB8"/>
<comment type="cofactor">
    <cofactor evidence="1">
        <name>Co(2+)</name>
        <dbReference type="ChEBI" id="CHEBI:48828"/>
    </cofactor>
</comment>
<evidence type="ECO:0000256" key="2">
    <source>
        <dbReference type="ARBA" id="ARBA00001947"/>
    </source>
</evidence>
<dbReference type="Proteomes" id="UP000324497">
    <property type="component" value="Chromosome"/>
</dbReference>
<dbReference type="InterPro" id="IPR011650">
    <property type="entry name" value="Peptidase_M20_dimer"/>
</dbReference>
<keyword evidence="5" id="KW-0479">Metal-binding</keyword>
<evidence type="ECO:0000256" key="4">
    <source>
        <dbReference type="ARBA" id="ARBA00022605"/>
    </source>
</evidence>
<evidence type="ECO:0000256" key="1">
    <source>
        <dbReference type="ARBA" id="ARBA00001941"/>
    </source>
</evidence>
<dbReference type="CDD" id="cd08659">
    <property type="entry name" value="M20_ArgE_DapE-like"/>
    <property type="match status" value="1"/>
</dbReference>
<reference evidence="12 13" key="1">
    <citation type="submission" date="2016-11" db="EMBL/GenBank/DDBJ databases">
        <title>Interaction between Lactobacillus species and yeast in water kefir.</title>
        <authorList>
            <person name="Behr J."/>
            <person name="Xu D."/>
            <person name="Vogel R.F."/>
        </authorList>
    </citation>
    <scope>NUCLEOTIDE SEQUENCE [LARGE SCALE GENOMIC DNA]</scope>
    <source>
        <strain evidence="12 13">TMW 1.1827</strain>
    </source>
</reference>
<evidence type="ECO:0000313" key="13">
    <source>
        <dbReference type="Proteomes" id="UP000324497"/>
    </source>
</evidence>
<keyword evidence="13" id="KW-1185">Reference proteome</keyword>
<dbReference type="PANTHER" id="PTHR43808">
    <property type="entry name" value="ACETYLORNITHINE DEACETYLASE"/>
    <property type="match status" value="1"/>
</dbReference>
<feature type="domain" description="Peptidase M20 dimerisation" evidence="11">
    <location>
        <begin position="172"/>
        <end position="273"/>
    </location>
</feature>
<dbReference type="Pfam" id="PF07687">
    <property type="entry name" value="M20_dimer"/>
    <property type="match status" value="1"/>
</dbReference>
<evidence type="ECO:0000313" key="12">
    <source>
        <dbReference type="EMBL" id="AUJ31741.1"/>
    </source>
</evidence>
<gene>
    <name evidence="12" type="ORF">BSQ50_03700</name>
</gene>
<keyword evidence="4" id="KW-0028">Amino-acid biosynthesis</keyword>
<dbReference type="GO" id="GO:0009085">
    <property type="term" value="P:lysine biosynthetic process"/>
    <property type="evidence" value="ECO:0007669"/>
    <property type="project" value="UniProtKB-KW"/>
</dbReference>
<protein>
    <submittedName>
        <fullName evidence="12">Succinyl-diaminopimelate desuccinylase</fullName>
    </submittedName>
</protein>
<dbReference type="Gene3D" id="3.40.630.10">
    <property type="entry name" value="Zn peptidases"/>
    <property type="match status" value="1"/>
</dbReference>
<evidence type="ECO:0000256" key="5">
    <source>
        <dbReference type="ARBA" id="ARBA00022723"/>
    </source>
</evidence>
<dbReference type="Pfam" id="PF01546">
    <property type="entry name" value="Peptidase_M20"/>
    <property type="match status" value="1"/>
</dbReference>
<dbReference type="InterPro" id="IPR036264">
    <property type="entry name" value="Bact_exopeptidase_dim_dom"/>
</dbReference>
<organism evidence="12 13">
    <name type="scientific">Liquorilactobacillus nagelii</name>
    <dbReference type="NCBI Taxonomy" id="82688"/>
    <lineage>
        <taxon>Bacteria</taxon>
        <taxon>Bacillati</taxon>
        <taxon>Bacillota</taxon>
        <taxon>Bacilli</taxon>
        <taxon>Lactobacillales</taxon>
        <taxon>Lactobacillaceae</taxon>
        <taxon>Liquorilactobacillus</taxon>
    </lineage>
</organism>
<dbReference type="NCBIfam" id="TIGR01910">
    <property type="entry name" value="DapE-ArgE"/>
    <property type="match status" value="1"/>
</dbReference>
<dbReference type="InterPro" id="IPR010182">
    <property type="entry name" value="ArgE/DapE"/>
</dbReference>
<evidence type="ECO:0000259" key="11">
    <source>
        <dbReference type="Pfam" id="PF07687"/>
    </source>
</evidence>
<dbReference type="EMBL" id="CP018180">
    <property type="protein sequence ID" value="AUJ31741.1"/>
    <property type="molecule type" value="Genomic_DNA"/>
</dbReference>
<dbReference type="GeneID" id="78521969"/>
<evidence type="ECO:0000256" key="8">
    <source>
        <dbReference type="ARBA" id="ARBA00022915"/>
    </source>
</evidence>
<keyword evidence="7" id="KW-0862">Zinc</keyword>
<comment type="similarity">
    <text evidence="3">Belongs to the peptidase M20A family.</text>
</comment>
<evidence type="ECO:0000256" key="6">
    <source>
        <dbReference type="ARBA" id="ARBA00022801"/>
    </source>
</evidence>
<keyword evidence="10" id="KW-0170">Cobalt</keyword>
<dbReference type="GO" id="GO:0046872">
    <property type="term" value="F:metal ion binding"/>
    <property type="evidence" value="ECO:0007669"/>
    <property type="project" value="UniProtKB-KW"/>
</dbReference>
<dbReference type="SUPFAM" id="SSF53187">
    <property type="entry name" value="Zn-dependent exopeptidases"/>
    <property type="match status" value="1"/>
</dbReference>
<dbReference type="RefSeq" id="WP_057885451.1">
    <property type="nucleotide sequence ID" value="NZ_CP018180.1"/>
</dbReference>
<dbReference type="NCBIfam" id="NF006365">
    <property type="entry name" value="PRK08588.1"/>
    <property type="match status" value="1"/>
</dbReference>
<evidence type="ECO:0000256" key="3">
    <source>
        <dbReference type="ARBA" id="ARBA00006247"/>
    </source>
</evidence>
<evidence type="ECO:0000256" key="10">
    <source>
        <dbReference type="ARBA" id="ARBA00023285"/>
    </source>
</evidence>
<dbReference type="GO" id="GO:0019877">
    <property type="term" value="P:diaminopimelate biosynthetic process"/>
    <property type="evidence" value="ECO:0007669"/>
    <property type="project" value="UniProtKB-KW"/>
</dbReference>
<dbReference type="InterPro" id="IPR002933">
    <property type="entry name" value="Peptidase_M20"/>
</dbReference>
<dbReference type="SUPFAM" id="SSF55031">
    <property type="entry name" value="Bacterial exopeptidase dimerisation domain"/>
    <property type="match status" value="1"/>
</dbReference>
<dbReference type="GO" id="GO:0016787">
    <property type="term" value="F:hydrolase activity"/>
    <property type="evidence" value="ECO:0007669"/>
    <property type="project" value="UniProtKB-KW"/>
</dbReference>
<evidence type="ECO:0000256" key="7">
    <source>
        <dbReference type="ARBA" id="ARBA00022833"/>
    </source>
</evidence>
<accession>A0A3S6QUB8</accession>
<dbReference type="KEGG" id="lng:BSQ50_03700"/>
<comment type="cofactor">
    <cofactor evidence="2">
        <name>Zn(2+)</name>
        <dbReference type="ChEBI" id="CHEBI:29105"/>
    </cofactor>
</comment>
<dbReference type="InterPro" id="IPR050072">
    <property type="entry name" value="Peptidase_M20A"/>
</dbReference>
<keyword evidence="8" id="KW-0220">Diaminopimelate biosynthesis</keyword>
<dbReference type="PANTHER" id="PTHR43808:SF8">
    <property type="entry name" value="PEPTIDASE M20 DIMERISATION DOMAIN-CONTAINING PROTEIN"/>
    <property type="match status" value="1"/>
</dbReference>